<keyword evidence="12 17" id="KW-0456">Lyase</keyword>
<feature type="binding site" evidence="17">
    <location>
        <position position="339"/>
    </location>
    <ligand>
        <name>(6S)-NADPHX</name>
        <dbReference type="ChEBI" id="CHEBI:64076"/>
    </ligand>
</feature>
<comment type="similarity">
    <text evidence="3 19">In the N-terminal section; belongs to the NnrE/AIBP family.</text>
</comment>
<keyword evidence="8 17" id="KW-0521">NADP</keyword>
<organism evidence="22 23">
    <name type="scientific">Cyanobium gracile UHCC 0281</name>
    <dbReference type="NCBI Taxonomy" id="3110309"/>
    <lineage>
        <taxon>Bacteria</taxon>
        <taxon>Bacillati</taxon>
        <taxon>Cyanobacteriota</taxon>
        <taxon>Cyanophyceae</taxon>
        <taxon>Synechococcales</taxon>
        <taxon>Prochlorococcaceae</taxon>
        <taxon>Cyanobium</taxon>
    </lineage>
</organism>
<comment type="cofactor">
    <cofactor evidence="18 19">
        <name>K(+)</name>
        <dbReference type="ChEBI" id="CHEBI:29103"/>
    </cofactor>
    <text evidence="18 19">Binds 1 potassium ion per subunit.</text>
</comment>
<comment type="function">
    <text evidence="18">Catalyzes the epimerization of the S- and R-forms of NAD(P)HX, a damaged form of NAD(P)H that is a result of enzymatic or heat-dependent hydration. This is a prerequisite for the S-specific NAD(P)H-hydrate dehydratase to allow the repair of both epimers of NAD(P)HX.</text>
</comment>
<feature type="binding site" evidence="17">
    <location>
        <position position="269"/>
    </location>
    <ligand>
        <name>(6S)-NADPHX</name>
        <dbReference type="ChEBI" id="CHEBI:64076"/>
    </ligand>
</feature>
<keyword evidence="23" id="KW-1185">Reference proteome</keyword>
<dbReference type="PROSITE" id="PS51385">
    <property type="entry name" value="YJEF_N"/>
    <property type="match status" value="1"/>
</dbReference>
<protein>
    <recommendedName>
        <fullName evidence="19">Bifunctional NAD(P)H-hydrate repair enzyme</fullName>
    </recommendedName>
    <alternativeName>
        <fullName evidence="19">Nicotinamide nucleotide repair protein</fullName>
    </alternativeName>
    <domain>
        <recommendedName>
            <fullName evidence="19">ADP-dependent (S)-NAD(P)H-hydrate dehydratase</fullName>
            <ecNumber evidence="19">4.2.1.136</ecNumber>
        </recommendedName>
        <alternativeName>
            <fullName evidence="19">ADP-dependent NAD(P)HX dehydratase</fullName>
        </alternativeName>
    </domain>
    <domain>
        <recommendedName>
            <fullName evidence="19">NAD(P)H-hydrate epimerase</fullName>
            <ecNumber evidence="19">5.1.99.6</ecNumber>
        </recommendedName>
    </domain>
</protein>
<dbReference type="InterPro" id="IPR036652">
    <property type="entry name" value="YjeF_N_dom_sf"/>
</dbReference>
<keyword evidence="6 17" id="KW-0547">Nucleotide-binding</keyword>
<comment type="function">
    <text evidence="14 19">Bifunctional enzyme that catalyzes the epimerization of the S- and R-forms of NAD(P)HX and the dehydration of the S-form of NAD(P)HX at the expense of ADP, which is converted to AMP. This allows the repair of both epimers of NAD(P)HX, a damaged form of NAD(P)H that is a result of enzymatic or heat-dependent hydration.</text>
</comment>
<feature type="binding site" evidence="17">
    <location>
        <position position="466"/>
    </location>
    <ligand>
        <name>(6S)-NADPHX</name>
        <dbReference type="ChEBI" id="CHEBI:64076"/>
    </ligand>
</feature>
<evidence type="ECO:0000256" key="8">
    <source>
        <dbReference type="ARBA" id="ARBA00022857"/>
    </source>
</evidence>
<dbReference type="PANTHER" id="PTHR12592:SF0">
    <property type="entry name" value="ATP-DEPENDENT (S)-NAD(P)H-HYDRATE DEHYDRATASE"/>
    <property type="match status" value="1"/>
</dbReference>
<comment type="catalytic activity">
    <reaction evidence="16 17 19">
        <text>(6S)-NADPHX + ADP = AMP + phosphate + NADPH + H(+)</text>
        <dbReference type="Rhea" id="RHEA:32235"/>
        <dbReference type="ChEBI" id="CHEBI:15378"/>
        <dbReference type="ChEBI" id="CHEBI:43474"/>
        <dbReference type="ChEBI" id="CHEBI:57783"/>
        <dbReference type="ChEBI" id="CHEBI:64076"/>
        <dbReference type="ChEBI" id="CHEBI:456215"/>
        <dbReference type="ChEBI" id="CHEBI:456216"/>
        <dbReference type="EC" id="4.2.1.136"/>
    </reaction>
</comment>
<evidence type="ECO:0000256" key="19">
    <source>
        <dbReference type="PIRNR" id="PIRNR017184"/>
    </source>
</evidence>
<dbReference type="EC" id="4.2.1.136" evidence="19"/>
<feature type="binding site" evidence="18">
    <location>
        <position position="164"/>
    </location>
    <ligand>
        <name>(6S)-NADPHX</name>
        <dbReference type="ChEBI" id="CHEBI:64076"/>
    </ligand>
</feature>
<reference evidence="22 23" key="1">
    <citation type="submission" date="2023-12" db="EMBL/GenBank/DDBJ databases">
        <title>Baltic Sea Cyanobacteria.</title>
        <authorList>
            <person name="Delbaje E."/>
            <person name="Fewer D.P."/>
            <person name="Shishido T.K."/>
        </authorList>
    </citation>
    <scope>NUCLEOTIDE SEQUENCE [LARGE SCALE GENOMIC DNA]</scope>
    <source>
        <strain evidence="22 23">UHCC 0281</strain>
    </source>
</reference>
<evidence type="ECO:0000256" key="9">
    <source>
        <dbReference type="ARBA" id="ARBA00022958"/>
    </source>
</evidence>
<keyword evidence="11 18" id="KW-0413">Isomerase</keyword>
<evidence type="ECO:0000256" key="6">
    <source>
        <dbReference type="ARBA" id="ARBA00022741"/>
    </source>
</evidence>
<dbReference type="EMBL" id="JAYGHY010000003">
    <property type="protein sequence ID" value="MEA5441291.1"/>
    <property type="molecule type" value="Genomic_DNA"/>
</dbReference>
<feature type="binding site" evidence="18">
    <location>
        <begin position="134"/>
        <end position="140"/>
    </location>
    <ligand>
        <name>(6S)-NADPHX</name>
        <dbReference type="ChEBI" id="CHEBI:64076"/>
    </ligand>
</feature>
<keyword evidence="7 17" id="KW-0067">ATP-binding</keyword>
<evidence type="ECO:0000256" key="10">
    <source>
        <dbReference type="ARBA" id="ARBA00023027"/>
    </source>
</evidence>
<dbReference type="EC" id="5.1.99.6" evidence="19"/>
<dbReference type="Pfam" id="PF03853">
    <property type="entry name" value="YjeF_N"/>
    <property type="match status" value="1"/>
</dbReference>
<accession>A0ABU5SS01</accession>
<sequence length="543" mass="56772">MPASWPPLDADHVLVSSETMAAIEQQLFASGLPVEALMEKAALAVSRRLQQRPGRDRHDGLLVLVGPGHNGGDGLVVAREWHLAGGRVRIWCPFERLRPLTDAHLRHARWLGLPLLEDPPDPADSALWVDALFGIGQHRPADDTIETLLRDRQRLRPGALVAIDVPTGLDADDGALLGTVAATASTTYCIGLIKQGLVQDGALRWVGQLERVCLGLPSALLGQPSGDPLLGLSAADRTTAPWPEPDPAAGKYERGRLLVLAGSRRFRGAAHLALAGATASGCGSLRAVPPREIATQLWQVHPHVVLESALGATPAGGLALADLDEGWLDRLDAVLLGPGLGGLGNPGVPVAAAIEARERQRWQELAAFTGLLMLDADGLNRLAAMGADWLQGRRGPTWITPHEGEFRRLFPDLAPRPRPEAALAAARRCGASVLLKGARSVVAAPDGRRWQLLSACPDAARAGLGDVLAGYAAGRGAMALAAAALPSGPAASADTAWLAAAALDHAHAGLHCRDHKGAGGVTPLAVAEALAQREPAAADGDRR</sequence>
<dbReference type="PROSITE" id="PS51383">
    <property type="entry name" value="YJEF_C_3"/>
    <property type="match status" value="1"/>
</dbReference>
<comment type="cofactor">
    <cofactor evidence="17">
        <name>Mg(2+)</name>
        <dbReference type="ChEBI" id="CHEBI:18420"/>
    </cofactor>
</comment>
<feature type="binding site" evidence="18">
    <location>
        <begin position="69"/>
        <end position="73"/>
    </location>
    <ligand>
        <name>(6S)-NADPHX</name>
        <dbReference type="ChEBI" id="CHEBI:64076"/>
    </ligand>
</feature>
<evidence type="ECO:0000313" key="22">
    <source>
        <dbReference type="EMBL" id="MEA5441291.1"/>
    </source>
</evidence>
<dbReference type="NCBIfam" id="TIGR00197">
    <property type="entry name" value="yjeF_nterm"/>
    <property type="match status" value="1"/>
</dbReference>
<feature type="binding site" evidence="17">
    <location>
        <position position="465"/>
    </location>
    <ligand>
        <name>AMP</name>
        <dbReference type="ChEBI" id="CHEBI:456215"/>
    </ligand>
</feature>
<dbReference type="GO" id="GO:0052856">
    <property type="term" value="F:NAD(P)HX epimerase activity"/>
    <property type="evidence" value="ECO:0007669"/>
    <property type="project" value="UniProtKB-EC"/>
</dbReference>
<comment type="catalytic activity">
    <reaction evidence="2 18 19">
        <text>(6R)-NADPHX = (6S)-NADPHX</text>
        <dbReference type="Rhea" id="RHEA:32227"/>
        <dbReference type="ChEBI" id="CHEBI:64076"/>
        <dbReference type="ChEBI" id="CHEBI:64077"/>
        <dbReference type="EC" id="5.1.99.6"/>
    </reaction>
</comment>
<evidence type="ECO:0000256" key="12">
    <source>
        <dbReference type="ARBA" id="ARBA00023239"/>
    </source>
</evidence>
<gene>
    <name evidence="18" type="primary">nnrE</name>
    <name evidence="17" type="synonym">nnrD</name>
    <name evidence="22" type="ORF">VB739_01835</name>
</gene>
<proteinExistence type="inferred from homology"/>
<feature type="binding site" evidence="17">
    <location>
        <begin position="436"/>
        <end position="440"/>
    </location>
    <ligand>
        <name>AMP</name>
        <dbReference type="ChEBI" id="CHEBI:456215"/>
    </ligand>
</feature>
<keyword evidence="9 18" id="KW-0630">Potassium</keyword>
<comment type="function">
    <text evidence="17">Catalyzes the dehydration of the S-form of NAD(P)HX at the expense of ADP, which is converted to AMP. Together with NAD(P)HX epimerase, which catalyzes the epimerization of the S- and R-forms, the enzyme allows the repair of both epimers of NAD(P)HX, a damaged form of NAD(P)H that is a result of enzymatic or heat-dependent hydration.</text>
</comment>
<dbReference type="InterPro" id="IPR000631">
    <property type="entry name" value="CARKD"/>
</dbReference>
<dbReference type="InterPro" id="IPR004443">
    <property type="entry name" value="YjeF_N_dom"/>
</dbReference>
<keyword evidence="5 18" id="KW-0479">Metal-binding</keyword>
<dbReference type="InterPro" id="IPR030677">
    <property type="entry name" value="Nnr"/>
</dbReference>
<comment type="catalytic activity">
    <reaction evidence="15 17 19">
        <text>(6S)-NADHX + ADP = AMP + phosphate + NADH + H(+)</text>
        <dbReference type="Rhea" id="RHEA:32223"/>
        <dbReference type="ChEBI" id="CHEBI:15378"/>
        <dbReference type="ChEBI" id="CHEBI:43474"/>
        <dbReference type="ChEBI" id="CHEBI:57945"/>
        <dbReference type="ChEBI" id="CHEBI:64074"/>
        <dbReference type="ChEBI" id="CHEBI:456215"/>
        <dbReference type="ChEBI" id="CHEBI:456216"/>
        <dbReference type="EC" id="4.2.1.136"/>
    </reaction>
</comment>
<comment type="similarity">
    <text evidence="17">Belongs to the NnrD/CARKD family.</text>
</comment>
<dbReference type="Pfam" id="PF01256">
    <property type="entry name" value="Carb_kinase"/>
    <property type="match status" value="1"/>
</dbReference>
<evidence type="ECO:0000256" key="14">
    <source>
        <dbReference type="ARBA" id="ARBA00025153"/>
    </source>
</evidence>
<dbReference type="InterPro" id="IPR029056">
    <property type="entry name" value="Ribokinase-like"/>
</dbReference>
<comment type="subunit">
    <text evidence="17">Homotetramer.</text>
</comment>
<feature type="binding site" evidence="17">
    <location>
        <position position="402"/>
    </location>
    <ligand>
        <name>(6S)-NADPHX</name>
        <dbReference type="ChEBI" id="CHEBI:64076"/>
    </ligand>
</feature>
<evidence type="ECO:0000256" key="16">
    <source>
        <dbReference type="ARBA" id="ARBA00049209"/>
    </source>
</evidence>
<comment type="catalytic activity">
    <reaction evidence="1 18 19">
        <text>(6R)-NADHX = (6S)-NADHX</text>
        <dbReference type="Rhea" id="RHEA:32215"/>
        <dbReference type="ChEBI" id="CHEBI:64074"/>
        <dbReference type="ChEBI" id="CHEBI:64075"/>
        <dbReference type="EC" id="5.1.99.6"/>
    </reaction>
</comment>
<dbReference type="RefSeq" id="WP_323355437.1">
    <property type="nucleotide sequence ID" value="NZ_JAYGHY010000003.1"/>
</dbReference>
<feature type="binding site" evidence="18">
    <location>
        <position position="70"/>
    </location>
    <ligand>
        <name>K(+)</name>
        <dbReference type="ChEBI" id="CHEBI:29103"/>
    </ligand>
</feature>
<feature type="binding site" evidence="18">
    <location>
        <position position="130"/>
    </location>
    <ligand>
        <name>K(+)</name>
        <dbReference type="ChEBI" id="CHEBI:29103"/>
    </ligand>
</feature>
<evidence type="ECO:0000256" key="17">
    <source>
        <dbReference type="HAMAP-Rule" id="MF_01965"/>
    </source>
</evidence>
<evidence type="ECO:0000256" key="18">
    <source>
        <dbReference type="HAMAP-Rule" id="MF_01966"/>
    </source>
</evidence>
<feature type="domain" description="YjeF C-terminal" evidence="20">
    <location>
        <begin position="234"/>
        <end position="537"/>
    </location>
</feature>
<dbReference type="PIRSF" id="PIRSF017184">
    <property type="entry name" value="Nnr"/>
    <property type="match status" value="1"/>
</dbReference>
<evidence type="ECO:0000256" key="7">
    <source>
        <dbReference type="ARBA" id="ARBA00022840"/>
    </source>
</evidence>
<evidence type="ECO:0000259" key="21">
    <source>
        <dbReference type="PROSITE" id="PS51385"/>
    </source>
</evidence>
<comment type="caution">
    <text evidence="18">Lacks conserved residue(s) required for the propagation of feature annotation.</text>
</comment>
<keyword evidence="10 17" id="KW-0520">NAD</keyword>
<evidence type="ECO:0000256" key="15">
    <source>
        <dbReference type="ARBA" id="ARBA00048238"/>
    </source>
</evidence>
<dbReference type="CDD" id="cd01171">
    <property type="entry name" value="YXKO-related"/>
    <property type="match status" value="1"/>
</dbReference>
<dbReference type="HAMAP" id="MF_01965">
    <property type="entry name" value="NADHX_dehydratase"/>
    <property type="match status" value="1"/>
</dbReference>
<keyword evidence="13" id="KW-0511">Multifunctional enzyme</keyword>
<dbReference type="PANTHER" id="PTHR12592">
    <property type="entry name" value="ATP-DEPENDENT (S)-NAD(P)H-HYDRATE DEHYDRATASE FAMILY MEMBER"/>
    <property type="match status" value="1"/>
</dbReference>
<dbReference type="SUPFAM" id="SSF53613">
    <property type="entry name" value="Ribokinase-like"/>
    <property type="match status" value="1"/>
</dbReference>
<feature type="domain" description="YjeF N-terminal" evidence="21">
    <location>
        <begin position="20"/>
        <end position="222"/>
    </location>
</feature>
<evidence type="ECO:0000256" key="5">
    <source>
        <dbReference type="ARBA" id="ARBA00022723"/>
    </source>
</evidence>
<comment type="similarity">
    <text evidence="18">Belongs to the NnrE/AIBP family.</text>
</comment>
<evidence type="ECO:0000256" key="13">
    <source>
        <dbReference type="ARBA" id="ARBA00023268"/>
    </source>
</evidence>
<dbReference type="Gene3D" id="3.40.1190.20">
    <property type="match status" value="1"/>
</dbReference>
<comment type="similarity">
    <text evidence="4 19">In the C-terminal section; belongs to the NnrD/CARKD family.</text>
</comment>
<comment type="caution">
    <text evidence="22">The sequence shown here is derived from an EMBL/GenBank/DDBJ whole genome shotgun (WGS) entry which is preliminary data.</text>
</comment>
<evidence type="ECO:0000256" key="1">
    <source>
        <dbReference type="ARBA" id="ARBA00000013"/>
    </source>
</evidence>
<evidence type="ECO:0000259" key="20">
    <source>
        <dbReference type="PROSITE" id="PS51383"/>
    </source>
</evidence>
<evidence type="ECO:0000313" key="23">
    <source>
        <dbReference type="Proteomes" id="UP001302329"/>
    </source>
</evidence>
<evidence type="ECO:0000256" key="4">
    <source>
        <dbReference type="ARBA" id="ARBA00009524"/>
    </source>
</evidence>
<evidence type="ECO:0000256" key="11">
    <source>
        <dbReference type="ARBA" id="ARBA00023235"/>
    </source>
</evidence>
<dbReference type="HAMAP" id="MF_01966">
    <property type="entry name" value="NADHX_epimerase"/>
    <property type="match status" value="1"/>
</dbReference>
<name>A0ABU5SS01_9CYAN</name>
<evidence type="ECO:0000256" key="2">
    <source>
        <dbReference type="ARBA" id="ARBA00000909"/>
    </source>
</evidence>
<feature type="binding site" evidence="18">
    <location>
        <position position="167"/>
    </location>
    <ligand>
        <name>K(+)</name>
        <dbReference type="ChEBI" id="CHEBI:29103"/>
    </ligand>
</feature>
<dbReference type="Gene3D" id="3.40.50.10260">
    <property type="entry name" value="YjeF N-terminal domain"/>
    <property type="match status" value="1"/>
</dbReference>
<evidence type="ECO:0000256" key="3">
    <source>
        <dbReference type="ARBA" id="ARBA00006001"/>
    </source>
</evidence>
<dbReference type="SUPFAM" id="SSF64153">
    <property type="entry name" value="YjeF N-terminal domain-like"/>
    <property type="match status" value="1"/>
</dbReference>
<dbReference type="Proteomes" id="UP001302329">
    <property type="component" value="Unassembled WGS sequence"/>
</dbReference>